<evidence type="ECO:0000259" key="5">
    <source>
        <dbReference type="Pfam" id="PF00593"/>
    </source>
</evidence>
<protein>
    <submittedName>
        <fullName evidence="7">Outer membrane receptor protein involved in Fe transport</fullName>
    </submittedName>
</protein>
<comment type="caution">
    <text evidence="7">The sequence shown here is derived from an EMBL/GenBank/DDBJ whole genome shotgun (WGS) entry which is preliminary data.</text>
</comment>
<dbReference type="PANTHER" id="PTHR40980:SF5">
    <property type="entry name" value="TONB-DEPENDENT RECEPTOR"/>
    <property type="match status" value="1"/>
</dbReference>
<keyword evidence="7" id="KW-0675">Receptor</keyword>
<keyword evidence="3" id="KW-0998">Cell outer membrane</keyword>
<dbReference type="Proteomes" id="UP000295197">
    <property type="component" value="Unassembled WGS sequence"/>
</dbReference>
<reference evidence="7 8" key="1">
    <citation type="submission" date="2019-03" db="EMBL/GenBank/DDBJ databases">
        <title>Genomic Encyclopedia of Type Strains, Phase IV (KMG-IV): sequencing the most valuable type-strain genomes for metagenomic binning, comparative biology and taxonomic classification.</title>
        <authorList>
            <person name="Goeker M."/>
        </authorList>
    </citation>
    <scope>NUCLEOTIDE SEQUENCE [LARGE SCALE GENOMIC DNA]</scope>
    <source>
        <strain evidence="7 8">DSM 22362</strain>
    </source>
</reference>
<proteinExistence type="inferred from homology"/>
<dbReference type="Pfam" id="PF00593">
    <property type="entry name" value="TonB_dep_Rec_b-barrel"/>
    <property type="match status" value="1"/>
</dbReference>
<dbReference type="RefSeq" id="WP_132778278.1">
    <property type="nucleotide sequence ID" value="NZ_SMBZ01000034.1"/>
</dbReference>
<organism evidence="7 8">
    <name type="scientific">Sphingobacterium alimentarium</name>
    <dbReference type="NCBI Taxonomy" id="797292"/>
    <lineage>
        <taxon>Bacteria</taxon>
        <taxon>Pseudomonadati</taxon>
        <taxon>Bacteroidota</taxon>
        <taxon>Sphingobacteriia</taxon>
        <taxon>Sphingobacteriales</taxon>
        <taxon>Sphingobacteriaceae</taxon>
        <taxon>Sphingobacterium</taxon>
    </lineage>
</organism>
<dbReference type="SUPFAM" id="SSF49464">
    <property type="entry name" value="Carboxypeptidase regulatory domain-like"/>
    <property type="match status" value="1"/>
</dbReference>
<dbReference type="GO" id="GO:0009279">
    <property type="term" value="C:cell outer membrane"/>
    <property type="evidence" value="ECO:0007669"/>
    <property type="project" value="UniProtKB-SubCell"/>
</dbReference>
<name>A0A4R3VRA4_9SPHI</name>
<dbReference type="InterPro" id="IPR008969">
    <property type="entry name" value="CarboxyPept-like_regulatory"/>
</dbReference>
<keyword evidence="4" id="KW-0798">TonB box</keyword>
<dbReference type="Pfam" id="PF07715">
    <property type="entry name" value="Plug"/>
    <property type="match status" value="1"/>
</dbReference>
<dbReference type="AlphaFoldDB" id="A0A4R3VRA4"/>
<evidence type="ECO:0000256" key="4">
    <source>
        <dbReference type="RuleBase" id="RU003357"/>
    </source>
</evidence>
<evidence type="ECO:0000256" key="3">
    <source>
        <dbReference type="ARBA" id="ARBA00023237"/>
    </source>
</evidence>
<dbReference type="OrthoDB" id="9768470at2"/>
<keyword evidence="8" id="KW-1185">Reference proteome</keyword>
<dbReference type="SUPFAM" id="SSF56935">
    <property type="entry name" value="Porins"/>
    <property type="match status" value="1"/>
</dbReference>
<evidence type="ECO:0000313" key="8">
    <source>
        <dbReference type="Proteomes" id="UP000295197"/>
    </source>
</evidence>
<gene>
    <name evidence="7" type="ORF">EDC17_10342</name>
</gene>
<dbReference type="EMBL" id="SMBZ01000034">
    <property type="protein sequence ID" value="TCV10326.1"/>
    <property type="molecule type" value="Genomic_DNA"/>
</dbReference>
<dbReference type="InterPro" id="IPR012910">
    <property type="entry name" value="Plug_dom"/>
</dbReference>
<feature type="domain" description="TonB-dependent receptor plug" evidence="6">
    <location>
        <begin position="183"/>
        <end position="275"/>
    </location>
</feature>
<dbReference type="Gene3D" id="2.170.130.10">
    <property type="entry name" value="TonB-dependent receptor, plug domain"/>
    <property type="match status" value="1"/>
</dbReference>
<dbReference type="InterPro" id="IPR000531">
    <property type="entry name" value="Beta-barrel_TonB"/>
</dbReference>
<dbReference type="Gene3D" id="2.40.170.20">
    <property type="entry name" value="TonB-dependent receptor, beta-barrel domain"/>
    <property type="match status" value="1"/>
</dbReference>
<dbReference type="Pfam" id="PF13715">
    <property type="entry name" value="CarbopepD_reg_2"/>
    <property type="match status" value="1"/>
</dbReference>
<evidence type="ECO:0000259" key="6">
    <source>
        <dbReference type="Pfam" id="PF07715"/>
    </source>
</evidence>
<sequence length="954" mass="105598">MEINWISRSVGLIALSFVLNHIAFAQTSGIILGTIKSENNSNKMVSTSYKDTAAYPLHLSNVESLVAPKEGLGIRGKVVDVETLEPMPGVNVSIPQHNKVTVTNAQGEFLIPLVKKGNYKIVTNFLGYSPEEMVVDVQQKWEFVSLALVHEASEMEEVVVSRRRIQASELAILEERKASNLFVEKIGNQELSRKGIGDASTAVAKLSGVSKQEGSTQVYVRGLGDRYISTTMNGLPIPSSDPNLKNIALDIFSTDIVEYVGVDKSFNSNINGDFGGASVDIGSKNYTGDRIFEVSVGSSMNTNVIQQSGDFRLQSGPNFWGYSNYSAPADAQGSYHFANSWDPNKKAVTPINFGIKVGDSFRVGEEGRLSLFASAKFANSYMSRNGVNANFSAQGAPLKTLTQERQSYGTNSTGLINANYQINSKHRIGYNFLYINSSNQTRDAFRGFIRDAGSDAENNRGFINRNTFDNTQLIINQVLGKHAITEAVQVDWGLAYNIVDGNMPDRMQTMYSQQASGDFRFIRINAADNHRYTYYLKEDEMAANLSASYKFGVSNPAVLRVGYSGRIKQRTFDVMQLNFAIKNGLHETTSIDPTNIDEYLGASGFGTFYDLVGMAGNAFQFYNGDQDIHAGYATLDYAFNDKLTAVVGMRYERIKQFVDYNSIEYRPGSNTLNKNGILPSLNLKYVLNAKNNLRLGASKTYTLPQFKERVRFPYEDVTQVVVGNPYLYASDNYNLDVKWEMFPSDGELFSVAAFGKYIQNPINEIMISSASNDISFANTGDKGYVYGLELEAKKYLINNSQNKISLGFNTAMMKTDQKFDAAKVSTETEGLLNIDPTHPRSNFTGASDFIVNADLSYQKDINTDKNVIATVLYSYYSDKLNAIGTGGLGNRVDKGIGSLDFVLKTKCNKALGIDFSANNILNPEFQRWQENTVPVKVLSYKRGAFISLGVNYKF</sequence>
<dbReference type="PANTHER" id="PTHR40980">
    <property type="entry name" value="PLUG DOMAIN-CONTAINING PROTEIN"/>
    <property type="match status" value="1"/>
</dbReference>
<accession>A0A4R3VRA4</accession>
<dbReference type="InterPro" id="IPR036942">
    <property type="entry name" value="Beta-barrel_TonB_sf"/>
</dbReference>
<feature type="domain" description="TonB-dependent receptor-like beta-barrel" evidence="5">
    <location>
        <begin position="527"/>
        <end position="919"/>
    </location>
</feature>
<dbReference type="InterPro" id="IPR037066">
    <property type="entry name" value="Plug_dom_sf"/>
</dbReference>
<evidence type="ECO:0000256" key="1">
    <source>
        <dbReference type="ARBA" id="ARBA00004442"/>
    </source>
</evidence>
<evidence type="ECO:0000256" key="2">
    <source>
        <dbReference type="ARBA" id="ARBA00023136"/>
    </source>
</evidence>
<comment type="similarity">
    <text evidence="4">Belongs to the TonB-dependent receptor family.</text>
</comment>
<keyword evidence="2 4" id="KW-0472">Membrane</keyword>
<evidence type="ECO:0000313" key="7">
    <source>
        <dbReference type="EMBL" id="TCV10326.1"/>
    </source>
</evidence>
<comment type="subcellular location">
    <subcellularLocation>
        <location evidence="1 4">Cell outer membrane</location>
    </subcellularLocation>
</comment>
<dbReference type="Gene3D" id="2.60.40.1120">
    <property type="entry name" value="Carboxypeptidase-like, regulatory domain"/>
    <property type="match status" value="1"/>
</dbReference>